<protein>
    <submittedName>
        <fullName evidence="1">Uncharacterized protein</fullName>
    </submittedName>
</protein>
<dbReference type="Proteomes" id="UP000639643">
    <property type="component" value="Unassembled WGS sequence"/>
</dbReference>
<name>A0A8H6KGA3_9PEZI</name>
<proteinExistence type="predicted"/>
<reference evidence="1" key="1">
    <citation type="journal article" date="2020" name="Phytopathology">
        <title>Genome Sequence Resources of Colletotrichum truncatum, C. plurivorum, C. musicola, and C. sojae: Four Species Pathogenic to Soybean (Glycine max).</title>
        <authorList>
            <person name="Rogerio F."/>
            <person name="Boufleur T.R."/>
            <person name="Ciampi-Guillardi M."/>
            <person name="Sukno S.A."/>
            <person name="Thon M.R."/>
            <person name="Massola Junior N.S."/>
            <person name="Baroncelli R."/>
        </authorList>
    </citation>
    <scope>NUCLEOTIDE SEQUENCE</scope>
    <source>
        <strain evidence="1">LFN0074</strain>
    </source>
</reference>
<evidence type="ECO:0000313" key="2">
    <source>
        <dbReference type="Proteomes" id="UP000639643"/>
    </source>
</evidence>
<dbReference type="EMBL" id="WIGM01000282">
    <property type="protein sequence ID" value="KAF6830535.1"/>
    <property type="molecule type" value="Genomic_DNA"/>
</dbReference>
<keyword evidence="2" id="KW-1185">Reference proteome</keyword>
<evidence type="ECO:0000313" key="1">
    <source>
        <dbReference type="EMBL" id="KAF6830535.1"/>
    </source>
</evidence>
<organism evidence="1 2">
    <name type="scientific">Colletotrichum musicola</name>
    <dbReference type="NCBI Taxonomy" id="2175873"/>
    <lineage>
        <taxon>Eukaryota</taxon>
        <taxon>Fungi</taxon>
        <taxon>Dikarya</taxon>
        <taxon>Ascomycota</taxon>
        <taxon>Pezizomycotina</taxon>
        <taxon>Sordariomycetes</taxon>
        <taxon>Hypocreomycetidae</taxon>
        <taxon>Glomerellales</taxon>
        <taxon>Glomerellaceae</taxon>
        <taxon>Colletotrichum</taxon>
        <taxon>Colletotrichum orchidearum species complex</taxon>
    </lineage>
</organism>
<comment type="caution">
    <text evidence="1">The sequence shown here is derived from an EMBL/GenBank/DDBJ whole genome shotgun (WGS) entry which is preliminary data.</text>
</comment>
<sequence length="89" mass="10320">MEDVASRAIDICPKLDRFLKSFQISVQSNVFKSQMQIRPFAGEKLNNLPMFSCNSLADWDASRMADFSPRFHQPSQQYQILPTDDSFER</sequence>
<accession>A0A8H6KGA3</accession>
<gene>
    <name evidence="1" type="ORF">CMUS01_07695</name>
</gene>
<dbReference type="AlphaFoldDB" id="A0A8H6KGA3"/>